<keyword evidence="7" id="KW-1185">Reference proteome</keyword>
<feature type="domain" description="MHYT" evidence="5">
    <location>
        <begin position="16"/>
        <end position="205"/>
    </location>
</feature>
<dbReference type="InterPro" id="IPR000160">
    <property type="entry name" value="GGDEF_dom"/>
</dbReference>
<dbReference type="Pfam" id="PF00990">
    <property type="entry name" value="GGDEF"/>
    <property type="match status" value="1"/>
</dbReference>
<dbReference type="GO" id="GO:0071111">
    <property type="term" value="F:cyclic-guanylate-specific phosphodiesterase activity"/>
    <property type="evidence" value="ECO:0007669"/>
    <property type="project" value="InterPro"/>
</dbReference>
<feature type="transmembrane region" description="Helical" evidence="1">
    <location>
        <begin position="52"/>
        <end position="75"/>
    </location>
</feature>
<keyword evidence="1" id="KW-0472">Membrane</keyword>
<dbReference type="InterPro" id="IPR001633">
    <property type="entry name" value="EAL_dom"/>
</dbReference>
<gene>
    <name evidence="6" type="ORF">AY555_02050</name>
</gene>
<dbReference type="InterPro" id="IPR035919">
    <property type="entry name" value="EAL_sf"/>
</dbReference>
<dbReference type="PANTHER" id="PTHR33121:SF70">
    <property type="entry name" value="SIGNALING PROTEIN YKOW"/>
    <property type="match status" value="1"/>
</dbReference>
<evidence type="ECO:0000259" key="5">
    <source>
        <dbReference type="PROSITE" id="PS50924"/>
    </source>
</evidence>
<dbReference type="STRING" id="1549855.AY555_02050"/>
<sequence>MSLSLLLFMDTTAIHGSPGLAAFGVLFLAICTMMSFHLLTTRSEQAGIRRKIDTLGPVVLFSFGVLGGYTTTFLALPTALEPGFHPLILSLGLVIGVLAAYAGMSLIDTTEANLPRSALAGGTVALGLWATFYCILESMLIIPDLEYDPVLSVSALCITALICSAAFVTFPRTHGPEKTVLIAGLLMIGGIVTLYAMALPSVTVLPRSRSLVYIHKLDRETMGILIAITASVIGIALYSICVLLRWLTHSSAPHSSPEQSGQKTEEEQQPTSLGGRASFESRLERAITRAHRSGRQTAVLLLRIDGPALPESGKNQTLRPCLPDILAANLTLCLRTRDSLSDFGNNRFGILAEDLVDAAEAGALAGRVLDCLNDAATANSNDCGMTGAIGIAVCPDDGSTAQELLSRAETAMLSITEAGSQSYAFFTPEMNAGNPDMLSLPHLLRLAVRHRQFRLLLQPKYRSEDNSIAGAEALLRWNHPSRGMLAPVHFIGLAEHLGIMPEIDSWVAREACRILKRWQSMGAPFDTLDLSINARPHLFSEETYAAMLEKTLKETDINPARLLIEVAAMHREDTTQSPEETAAALRSLGVGVALEHFGTGWSSLAYLCTVAAREVKVDRALLQNLSPGSNAEKVMQSILSLIHTLNMKAVVEGVETLGMAEHLRSLGVNALQGYAFGQPCPPNVFETTVFETARRLKQGKPSEDNTSSTGPR</sequence>
<dbReference type="InterPro" id="IPR005330">
    <property type="entry name" value="MHYT_dom"/>
</dbReference>
<evidence type="ECO:0000259" key="3">
    <source>
        <dbReference type="PROSITE" id="PS50883"/>
    </source>
</evidence>
<dbReference type="OrthoDB" id="7251575at2"/>
<dbReference type="Gene3D" id="3.20.20.450">
    <property type="entry name" value="EAL domain"/>
    <property type="match status" value="1"/>
</dbReference>
<dbReference type="InterPro" id="IPR029787">
    <property type="entry name" value="Nucleotide_cyclase"/>
</dbReference>
<dbReference type="KEGG" id="hjo:AY555_02050"/>
<dbReference type="PANTHER" id="PTHR33121">
    <property type="entry name" value="CYCLIC DI-GMP PHOSPHODIESTERASE PDEF"/>
    <property type="match status" value="1"/>
</dbReference>
<dbReference type="GO" id="GO:0016020">
    <property type="term" value="C:membrane"/>
    <property type="evidence" value="ECO:0007669"/>
    <property type="project" value="UniProtKB-UniRule"/>
</dbReference>
<dbReference type="Proteomes" id="UP000076066">
    <property type="component" value="Chromosome"/>
</dbReference>
<feature type="transmembrane region" description="Helical" evidence="1">
    <location>
        <begin position="180"/>
        <end position="202"/>
    </location>
</feature>
<reference evidence="6 7" key="1">
    <citation type="submission" date="2016-02" db="EMBL/GenBank/DDBJ databases">
        <title>Complete Genome of H5569, the type strain of the newly described species Haematospirillium jordaniae.</title>
        <authorList>
            <person name="Nicholson A.C."/>
            <person name="Humrighouse B.W."/>
            <person name="Loparov V."/>
            <person name="McQuiston J.R."/>
        </authorList>
    </citation>
    <scope>NUCLEOTIDE SEQUENCE [LARGE SCALE GENOMIC DNA]</scope>
    <source>
        <strain evidence="6 7">H5569</strain>
    </source>
</reference>
<evidence type="ECO:0008006" key="8">
    <source>
        <dbReference type="Google" id="ProtNLM"/>
    </source>
</evidence>
<dbReference type="CDD" id="cd01948">
    <property type="entry name" value="EAL"/>
    <property type="match status" value="1"/>
</dbReference>
<dbReference type="InterPro" id="IPR050706">
    <property type="entry name" value="Cyclic-di-GMP_PDE-like"/>
</dbReference>
<dbReference type="SUPFAM" id="SSF141868">
    <property type="entry name" value="EAL domain-like"/>
    <property type="match status" value="1"/>
</dbReference>
<keyword evidence="1" id="KW-0812">Transmembrane</keyword>
<dbReference type="Gene3D" id="3.30.70.270">
    <property type="match status" value="1"/>
</dbReference>
<dbReference type="PROSITE" id="PS50883">
    <property type="entry name" value="EAL"/>
    <property type="match status" value="1"/>
</dbReference>
<dbReference type="GeneID" id="53315936"/>
<feature type="transmembrane region" description="Helical" evidence="1">
    <location>
        <begin position="222"/>
        <end position="247"/>
    </location>
</feature>
<dbReference type="PROSITE" id="PS50887">
    <property type="entry name" value="GGDEF"/>
    <property type="match status" value="1"/>
</dbReference>
<organism evidence="6 7">
    <name type="scientific">Haematospirillum jordaniae</name>
    <dbReference type="NCBI Taxonomy" id="1549855"/>
    <lineage>
        <taxon>Bacteria</taxon>
        <taxon>Pseudomonadati</taxon>
        <taxon>Pseudomonadota</taxon>
        <taxon>Alphaproteobacteria</taxon>
        <taxon>Rhodospirillales</taxon>
        <taxon>Novispirillaceae</taxon>
        <taxon>Haematospirillum</taxon>
    </lineage>
</organism>
<evidence type="ECO:0000313" key="6">
    <source>
        <dbReference type="EMBL" id="AMW34159.1"/>
    </source>
</evidence>
<dbReference type="RefSeq" id="WP_066132777.1">
    <property type="nucleotide sequence ID" value="NZ_CP014525.1"/>
</dbReference>
<evidence type="ECO:0000256" key="2">
    <source>
        <dbReference type="SAM" id="MobiDB-lite"/>
    </source>
</evidence>
<proteinExistence type="predicted"/>
<protein>
    <recommendedName>
        <fullName evidence="8">EAL domain-containing protein</fullName>
    </recommendedName>
</protein>
<keyword evidence="1" id="KW-1133">Transmembrane helix</keyword>
<name>A0A143DC42_9PROT</name>
<dbReference type="SMART" id="SM00267">
    <property type="entry name" value="GGDEF"/>
    <property type="match status" value="1"/>
</dbReference>
<feature type="transmembrane region" description="Helical" evidence="1">
    <location>
        <begin position="87"/>
        <end position="107"/>
    </location>
</feature>
<dbReference type="EMBL" id="CP014525">
    <property type="protein sequence ID" value="AMW34159.1"/>
    <property type="molecule type" value="Genomic_DNA"/>
</dbReference>
<evidence type="ECO:0000259" key="4">
    <source>
        <dbReference type="PROSITE" id="PS50887"/>
    </source>
</evidence>
<feature type="transmembrane region" description="Helical" evidence="1">
    <location>
        <begin position="119"/>
        <end position="143"/>
    </location>
</feature>
<dbReference type="CDD" id="cd01949">
    <property type="entry name" value="GGDEF"/>
    <property type="match status" value="1"/>
</dbReference>
<feature type="domain" description="GGDEF" evidence="4">
    <location>
        <begin position="295"/>
        <end position="428"/>
    </location>
</feature>
<dbReference type="SMART" id="SM00052">
    <property type="entry name" value="EAL"/>
    <property type="match status" value="1"/>
</dbReference>
<evidence type="ECO:0000256" key="1">
    <source>
        <dbReference type="PROSITE-ProRule" id="PRU00244"/>
    </source>
</evidence>
<dbReference type="SUPFAM" id="SSF55073">
    <property type="entry name" value="Nucleotide cyclase"/>
    <property type="match status" value="1"/>
</dbReference>
<evidence type="ECO:0000313" key="7">
    <source>
        <dbReference type="Proteomes" id="UP000076066"/>
    </source>
</evidence>
<feature type="region of interest" description="Disordered" evidence="2">
    <location>
        <begin position="254"/>
        <end position="275"/>
    </location>
</feature>
<accession>A0A143DC42</accession>
<dbReference type="Pfam" id="PF00563">
    <property type="entry name" value="EAL"/>
    <property type="match status" value="1"/>
</dbReference>
<dbReference type="PROSITE" id="PS50924">
    <property type="entry name" value="MHYT"/>
    <property type="match status" value="1"/>
</dbReference>
<dbReference type="AlphaFoldDB" id="A0A143DC42"/>
<dbReference type="InterPro" id="IPR043128">
    <property type="entry name" value="Rev_trsase/Diguanyl_cyclase"/>
</dbReference>
<feature type="transmembrane region" description="Helical" evidence="1">
    <location>
        <begin position="149"/>
        <end position="168"/>
    </location>
</feature>
<feature type="transmembrane region" description="Helical" evidence="1">
    <location>
        <begin position="20"/>
        <end position="40"/>
    </location>
</feature>
<feature type="domain" description="EAL" evidence="3">
    <location>
        <begin position="437"/>
        <end position="693"/>
    </location>
</feature>